<dbReference type="InterPro" id="IPR051950">
    <property type="entry name" value="Dev_reg/Prot_inhib"/>
</dbReference>
<dbReference type="InterPro" id="IPR000716">
    <property type="entry name" value="Thyroglobulin_1"/>
</dbReference>
<dbReference type="GO" id="GO:0007160">
    <property type="term" value="P:cell-matrix adhesion"/>
    <property type="evidence" value="ECO:0007669"/>
    <property type="project" value="TreeGrafter"/>
</dbReference>
<dbReference type="InterPro" id="IPR036857">
    <property type="entry name" value="Thyroglobulin_1_sf"/>
</dbReference>
<feature type="chain" id="PRO_5040462035" evidence="6">
    <location>
        <begin position="20"/>
        <end position="417"/>
    </location>
</feature>
<comment type="subcellular location">
    <subcellularLocation>
        <location evidence="1">Secreted</location>
    </subcellularLocation>
</comment>
<evidence type="ECO:0000256" key="2">
    <source>
        <dbReference type="ARBA" id="ARBA00022525"/>
    </source>
</evidence>
<evidence type="ECO:0000256" key="4">
    <source>
        <dbReference type="ARBA" id="ARBA00023157"/>
    </source>
</evidence>
<dbReference type="PANTHER" id="PTHR12352">
    <property type="entry name" value="SECRETED MODULAR CALCIUM-BINDING PROTEIN"/>
    <property type="match status" value="1"/>
</dbReference>
<dbReference type="GeneID" id="105270776"/>
<keyword evidence="8" id="KW-1185">Reference proteome</keyword>
<dbReference type="RefSeq" id="XP_011310230.1">
    <property type="nucleotide sequence ID" value="XM_011311928.1"/>
</dbReference>
<evidence type="ECO:0000256" key="5">
    <source>
        <dbReference type="PROSITE-ProRule" id="PRU00500"/>
    </source>
</evidence>
<feature type="signal peptide" evidence="6">
    <location>
        <begin position="1"/>
        <end position="19"/>
    </location>
</feature>
<evidence type="ECO:0000256" key="6">
    <source>
        <dbReference type="SAM" id="SignalP"/>
    </source>
</evidence>
<dbReference type="GO" id="GO:0005615">
    <property type="term" value="C:extracellular space"/>
    <property type="evidence" value="ECO:0007669"/>
    <property type="project" value="TreeGrafter"/>
</dbReference>
<feature type="domain" description="Thyroglobulin type-1" evidence="7">
    <location>
        <begin position="107"/>
        <end position="187"/>
    </location>
</feature>
<accession>A0A9R1TJC2</accession>
<dbReference type="OrthoDB" id="1725934at2759"/>
<sequence length="417" mass="46570">MIAFKIWFFTVGVIGVIHSDTEIRCTPQFCADYKERTGCPELKEECLIMNATHYGTYLPYPDLCNCCEYCLAHILEGGSCTTGSPGTLPPTEMCGPGLSCVRNPNGLSTCQKMTETECTKSQKKWDEDKAAGSVGYLEVRPKCDNDGLFASSHCIPGSICYCVSPEGERIFGESAFLNSWDETKMTCGCSINHWKAQKTIDMSRWEKEKIPVFTARCTEHGLFDQLQCMLGNQADCACVNPIAGNPNTEVETVKVKDIKEGYPSCFDPKIHMPGSFLTDCEFMRGIASGSQLEKKPLFNNPICQPDGMFHRVQIMGSKKICVDPSGIQIDNYAADVDSLEASVMHCNCARTVWLLSQNRVSELPKCCSYGNFERWQHRRSQYYCVDENGDQVGLEEDTLEKLSCYKNSNGQPCPFLY</sequence>
<evidence type="ECO:0000313" key="9">
    <source>
        <dbReference type="RefSeq" id="XP_011310230.1"/>
    </source>
</evidence>
<protein>
    <submittedName>
        <fullName evidence="9">Uncharacterized protein isoform X1</fullName>
    </submittedName>
</protein>
<keyword evidence="3" id="KW-0677">Repeat</keyword>
<evidence type="ECO:0000259" key="7">
    <source>
        <dbReference type="PROSITE" id="PS51162"/>
    </source>
</evidence>
<keyword evidence="4" id="KW-1015">Disulfide bond</keyword>
<dbReference type="Gene3D" id="4.10.800.10">
    <property type="entry name" value="Thyroglobulin type-1"/>
    <property type="match status" value="2"/>
</dbReference>
<dbReference type="SUPFAM" id="SSF57610">
    <property type="entry name" value="Thyroglobulin type-1 domain"/>
    <property type="match status" value="4"/>
</dbReference>
<dbReference type="Pfam" id="PF00086">
    <property type="entry name" value="Thyroglobulin_1"/>
    <property type="match status" value="2"/>
</dbReference>
<gene>
    <name evidence="9" type="primary">LOC105270776</name>
</gene>
<evidence type="ECO:0000256" key="3">
    <source>
        <dbReference type="ARBA" id="ARBA00022737"/>
    </source>
</evidence>
<evidence type="ECO:0000256" key="1">
    <source>
        <dbReference type="ARBA" id="ARBA00004613"/>
    </source>
</evidence>
<keyword evidence="6" id="KW-0732">Signal</keyword>
<name>A0A9R1TJC2_9HYME</name>
<proteinExistence type="predicted"/>
<reference evidence="9" key="1">
    <citation type="submission" date="2025-08" db="UniProtKB">
        <authorList>
            <consortium name="RefSeq"/>
        </authorList>
    </citation>
    <scope>IDENTIFICATION</scope>
    <source>
        <strain evidence="9">USDA-PBARC FA_bdor</strain>
        <tissue evidence="9">Whole organism</tissue>
    </source>
</reference>
<organism evidence="8 9">
    <name type="scientific">Fopius arisanus</name>
    <dbReference type="NCBI Taxonomy" id="64838"/>
    <lineage>
        <taxon>Eukaryota</taxon>
        <taxon>Metazoa</taxon>
        <taxon>Ecdysozoa</taxon>
        <taxon>Arthropoda</taxon>
        <taxon>Hexapoda</taxon>
        <taxon>Insecta</taxon>
        <taxon>Pterygota</taxon>
        <taxon>Neoptera</taxon>
        <taxon>Endopterygota</taxon>
        <taxon>Hymenoptera</taxon>
        <taxon>Apocrita</taxon>
        <taxon>Ichneumonoidea</taxon>
        <taxon>Braconidae</taxon>
        <taxon>Opiinae</taxon>
        <taxon>Fopius</taxon>
    </lineage>
</organism>
<keyword evidence="2" id="KW-0964">Secreted</keyword>
<comment type="caution">
    <text evidence="5">Lacks conserved residue(s) required for the propagation of feature annotation.</text>
</comment>
<dbReference type="KEGG" id="fas:105270776"/>
<evidence type="ECO:0000313" key="8">
    <source>
        <dbReference type="Proteomes" id="UP000694866"/>
    </source>
</evidence>
<dbReference type="Proteomes" id="UP000694866">
    <property type="component" value="Unplaced"/>
</dbReference>
<dbReference type="GO" id="GO:0005604">
    <property type="term" value="C:basement membrane"/>
    <property type="evidence" value="ECO:0007669"/>
    <property type="project" value="TreeGrafter"/>
</dbReference>
<dbReference type="AlphaFoldDB" id="A0A9R1TJC2"/>
<dbReference type="PANTHER" id="PTHR12352:SF24">
    <property type="entry name" value="THYROGLOBULIN TYPE-1 DOMAIN-CONTAINING PROTEIN"/>
    <property type="match status" value="1"/>
</dbReference>
<dbReference type="PROSITE" id="PS51162">
    <property type="entry name" value="THYROGLOBULIN_1_2"/>
    <property type="match status" value="1"/>
</dbReference>